<protein>
    <recommendedName>
        <fullName evidence="4">UDP-glucose 6-dehydrogenase</fullName>
        <ecNumber evidence="3">1.1.1.22</ecNumber>
    </recommendedName>
</protein>
<organism evidence="10 11">
    <name type="scientific">Taenia crassiceps</name>
    <dbReference type="NCBI Taxonomy" id="6207"/>
    <lineage>
        <taxon>Eukaryota</taxon>
        <taxon>Metazoa</taxon>
        <taxon>Spiralia</taxon>
        <taxon>Lophotrochozoa</taxon>
        <taxon>Platyhelminthes</taxon>
        <taxon>Cestoda</taxon>
        <taxon>Eucestoda</taxon>
        <taxon>Cyclophyllidea</taxon>
        <taxon>Taeniidae</taxon>
        <taxon>Taenia</taxon>
    </lineage>
</organism>
<feature type="compositionally biased region" description="Polar residues" evidence="8">
    <location>
        <begin position="60"/>
        <end position="71"/>
    </location>
</feature>
<dbReference type="InterPro" id="IPR036220">
    <property type="entry name" value="UDP-Glc/GDP-Man_DH_C_sf"/>
</dbReference>
<comment type="catalytic activity">
    <reaction evidence="7">
        <text>UDP-alpha-D-glucose + 2 NAD(+) + H2O = UDP-alpha-D-glucuronate + 2 NADH + 3 H(+)</text>
        <dbReference type="Rhea" id="RHEA:23596"/>
        <dbReference type="ChEBI" id="CHEBI:15377"/>
        <dbReference type="ChEBI" id="CHEBI:15378"/>
        <dbReference type="ChEBI" id="CHEBI:57540"/>
        <dbReference type="ChEBI" id="CHEBI:57945"/>
        <dbReference type="ChEBI" id="CHEBI:58052"/>
        <dbReference type="ChEBI" id="CHEBI:58885"/>
        <dbReference type="EC" id="1.1.1.22"/>
    </reaction>
</comment>
<comment type="similarity">
    <text evidence="2">Belongs to the UDP-glucose/GDP-mannose dehydrogenase family.</text>
</comment>
<comment type="caution">
    <text evidence="10">The sequence shown here is derived from an EMBL/GenBank/DDBJ whole genome shotgun (WGS) entry which is preliminary data.</text>
</comment>
<proteinExistence type="inferred from homology"/>
<dbReference type="Gene3D" id="3.40.50.720">
    <property type="entry name" value="NAD(P)-binding Rossmann-like Domain"/>
    <property type="match status" value="2"/>
</dbReference>
<dbReference type="Pfam" id="PF03720">
    <property type="entry name" value="UDPG_MGDP_dh_C"/>
    <property type="match status" value="1"/>
</dbReference>
<dbReference type="Pfam" id="PF00984">
    <property type="entry name" value="UDPG_MGDP_dh"/>
    <property type="match status" value="1"/>
</dbReference>
<dbReference type="InterPro" id="IPR017476">
    <property type="entry name" value="UDP-Glc/GDP-Man"/>
</dbReference>
<reference evidence="10 11" key="1">
    <citation type="journal article" date="2022" name="Front. Cell. Infect. Microbiol.">
        <title>The Genomes of Two Strains of Taenia crassiceps the Animal Model for the Study of Human Cysticercosis.</title>
        <authorList>
            <person name="Bobes R.J."/>
            <person name="Estrada K."/>
            <person name="Rios-Valencia D.G."/>
            <person name="Calderon-Gallegos A."/>
            <person name="de la Torre P."/>
            <person name="Carrero J.C."/>
            <person name="Sanchez-Flores A."/>
            <person name="Laclette J.P."/>
        </authorList>
    </citation>
    <scope>NUCLEOTIDE SEQUENCE [LARGE SCALE GENOMIC DNA]</scope>
    <source>
        <strain evidence="10">WFUcys</strain>
    </source>
</reference>
<dbReference type="EC" id="1.1.1.22" evidence="3"/>
<evidence type="ECO:0000256" key="4">
    <source>
        <dbReference type="ARBA" id="ARBA00015132"/>
    </source>
</evidence>
<comment type="pathway">
    <text evidence="1">Nucleotide-sugar biosynthesis; UDP-alpha-D-glucuronate biosynthesis; UDP-alpha-D-glucuronate from UDP-alpha-D-glucose: step 1/1.</text>
</comment>
<keyword evidence="6" id="KW-0520">NAD</keyword>
<keyword evidence="11" id="KW-1185">Reference proteome</keyword>
<feature type="domain" description="UDP-glucose/GDP-mannose dehydrogenase C-terminal" evidence="9">
    <location>
        <begin position="440"/>
        <end position="553"/>
    </location>
</feature>
<dbReference type="EMBL" id="JAKROA010000002">
    <property type="protein sequence ID" value="KAL5110819.1"/>
    <property type="molecule type" value="Genomic_DNA"/>
</dbReference>
<evidence type="ECO:0000313" key="11">
    <source>
        <dbReference type="Proteomes" id="UP001651158"/>
    </source>
</evidence>
<evidence type="ECO:0000256" key="6">
    <source>
        <dbReference type="ARBA" id="ARBA00023027"/>
    </source>
</evidence>
<gene>
    <name evidence="10" type="ORF">TcWFU_008570</name>
</gene>
<dbReference type="PIRSF" id="PIRSF000124">
    <property type="entry name" value="UDPglc_GDPman_dh"/>
    <property type="match status" value="1"/>
</dbReference>
<dbReference type="InterPro" id="IPR036291">
    <property type="entry name" value="NAD(P)-bd_dom_sf"/>
</dbReference>
<evidence type="ECO:0000259" key="9">
    <source>
        <dbReference type="SMART" id="SM00984"/>
    </source>
</evidence>
<evidence type="ECO:0000256" key="8">
    <source>
        <dbReference type="SAM" id="MobiDB-lite"/>
    </source>
</evidence>
<accession>A0ABR4QMG8</accession>
<dbReference type="PANTHER" id="PTHR11374:SF3">
    <property type="entry name" value="UDP-GLUCOSE 6-DEHYDROGENASE"/>
    <property type="match status" value="1"/>
</dbReference>
<evidence type="ECO:0000313" key="10">
    <source>
        <dbReference type="EMBL" id="KAL5110819.1"/>
    </source>
</evidence>
<evidence type="ECO:0000256" key="3">
    <source>
        <dbReference type="ARBA" id="ARBA00012954"/>
    </source>
</evidence>
<evidence type="ECO:0000256" key="2">
    <source>
        <dbReference type="ARBA" id="ARBA00006601"/>
    </source>
</evidence>
<dbReference type="NCBIfam" id="TIGR03026">
    <property type="entry name" value="NDP-sugDHase"/>
    <property type="match status" value="1"/>
</dbReference>
<feature type="compositionally biased region" description="Polar residues" evidence="8">
    <location>
        <begin position="1"/>
        <end position="10"/>
    </location>
</feature>
<dbReference type="PIRSF" id="PIRSF500133">
    <property type="entry name" value="UDPglc_DH_euk"/>
    <property type="match status" value="1"/>
</dbReference>
<name>A0ABR4QMG8_9CEST</name>
<dbReference type="InterPro" id="IPR028356">
    <property type="entry name" value="UDPglc_DH_euk"/>
</dbReference>
<dbReference type="InterPro" id="IPR001732">
    <property type="entry name" value="UDP-Glc/GDP-Man_DH_N"/>
</dbReference>
<evidence type="ECO:0000256" key="7">
    <source>
        <dbReference type="ARBA" id="ARBA00047473"/>
    </source>
</evidence>
<feature type="compositionally biased region" description="Basic residues" evidence="8">
    <location>
        <begin position="27"/>
        <end position="41"/>
    </location>
</feature>
<evidence type="ECO:0000256" key="1">
    <source>
        <dbReference type="ARBA" id="ARBA00004701"/>
    </source>
</evidence>
<dbReference type="SUPFAM" id="SSF51735">
    <property type="entry name" value="NAD(P)-binding Rossmann-fold domains"/>
    <property type="match status" value="1"/>
</dbReference>
<feature type="region of interest" description="Disordered" evidence="8">
    <location>
        <begin position="1"/>
        <end position="74"/>
    </location>
</feature>
<dbReference type="SUPFAM" id="SSF52413">
    <property type="entry name" value="UDP-glucose/GDP-mannose dehydrogenase C-terminal domain"/>
    <property type="match status" value="1"/>
</dbReference>
<dbReference type="InterPro" id="IPR014027">
    <property type="entry name" value="UDP-Glc/GDP-Man_DH_C"/>
</dbReference>
<dbReference type="SUPFAM" id="SSF48179">
    <property type="entry name" value="6-phosphogluconate dehydrogenase C-terminal domain-like"/>
    <property type="match status" value="1"/>
</dbReference>
<keyword evidence="5" id="KW-0560">Oxidoreductase</keyword>
<dbReference type="Proteomes" id="UP001651158">
    <property type="component" value="Unassembled WGS sequence"/>
</dbReference>
<dbReference type="InterPro" id="IPR014026">
    <property type="entry name" value="UDP-Glc/GDP-Man_DH_dimer"/>
</dbReference>
<dbReference type="Pfam" id="PF03721">
    <property type="entry name" value="UDPG_MGDP_dh_N"/>
    <property type="match status" value="1"/>
</dbReference>
<dbReference type="PANTHER" id="PTHR11374">
    <property type="entry name" value="UDP-GLUCOSE DEHYDROGENASE/UDP-MANNAC DEHYDROGENASE"/>
    <property type="match status" value="1"/>
</dbReference>
<dbReference type="SMART" id="SM00984">
    <property type="entry name" value="UDPG_MGDP_dh_C"/>
    <property type="match status" value="1"/>
</dbReference>
<dbReference type="Gene3D" id="1.20.5.100">
    <property type="entry name" value="Cytochrome c1, transmembrane anchor, C-terminal"/>
    <property type="match status" value="1"/>
</dbReference>
<evidence type="ECO:0000256" key="5">
    <source>
        <dbReference type="ARBA" id="ARBA00023002"/>
    </source>
</evidence>
<sequence>MCGNPENSGSDAWMDGGNSNGNSFCSRSRRRRRRRHHHHQSRPYSRQGAQRNTRPRQADKTTQTHRSSSPDNPVLSLSAHRYTIYDPTRTFPLLRLHWFLAVMTKSQRAKVERICCVGAGYVGTPTSAVIALKCPEIQVTVVDCNAERIAAWNSNKLPIKEPGLLDVVKACRGKNLHFSTDVNMHASEADIIFICVNTPTKNYGIGMGRAADLTTLEAAARTLASCFTTSKVVVEKSTVPVRSAARVAELLNLQSPSHLEHTVLSNPEFLAEGTAIKDLLYPDRILIGGDENSPAGRRGLEMLTWVYKHWIPEERILLTSVWSSELSKLAANAFLAQRISSINAVSAICEATGADVREVAMAISRDSRIGPFFLQASLGFGGSCFRKDILNLTYICESLNLPEVASYWNMVLRLNDHQMERFSRSIVRSMFNNLRGKRLAIFGFAFKRDTGDTRESPAIRVCSILLSEGAHLVIFDPQVSDQQIITDLNDASSPDLVHDNVTICRNPMEAAVNSHAIVICTEWDEFKGLDYQSLYDVMCKPAWLFDGRLIVDHRLLKKIGFHVKAIGVRCLLSYSAIERKKSAGVVTIERAKWCSKILQSSAEASVRCASNGYQTPGAMPI</sequence>
<dbReference type="InterPro" id="IPR008927">
    <property type="entry name" value="6-PGluconate_DH-like_C_sf"/>
</dbReference>